<dbReference type="Proteomes" id="UP001054945">
    <property type="component" value="Unassembled WGS sequence"/>
</dbReference>
<proteinExistence type="predicted"/>
<protein>
    <submittedName>
        <fullName evidence="1">Uncharacterized protein</fullName>
    </submittedName>
</protein>
<organism evidence="1 2">
    <name type="scientific">Caerostris extrusa</name>
    <name type="common">Bark spider</name>
    <name type="synonym">Caerostris bankana</name>
    <dbReference type="NCBI Taxonomy" id="172846"/>
    <lineage>
        <taxon>Eukaryota</taxon>
        <taxon>Metazoa</taxon>
        <taxon>Ecdysozoa</taxon>
        <taxon>Arthropoda</taxon>
        <taxon>Chelicerata</taxon>
        <taxon>Arachnida</taxon>
        <taxon>Araneae</taxon>
        <taxon>Araneomorphae</taxon>
        <taxon>Entelegynae</taxon>
        <taxon>Araneoidea</taxon>
        <taxon>Araneidae</taxon>
        <taxon>Caerostris</taxon>
    </lineage>
</organism>
<gene>
    <name evidence="1" type="ORF">CEXT_261021</name>
</gene>
<dbReference type="EMBL" id="BPLR01018486">
    <property type="protein sequence ID" value="GIZ00029.1"/>
    <property type="molecule type" value="Genomic_DNA"/>
</dbReference>
<dbReference type="AlphaFoldDB" id="A0AAV4Y0I0"/>
<name>A0AAV4Y0I0_CAEEX</name>
<evidence type="ECO:0000313" key="2">
    <source>
        <dbReference type="Proteomes" id="UP001054945"/>
    </source>
</evidence>
<sequence>MRTTRSESNAETIFPTTKFIIAVRVRLETGRSRRGKREKFKSRWGSPTCQQVANINFKPRCGFPLFPKSNIPPPNRILGNVKLFWTPSIIKSFPKHRLIYPSTTEARSKPCQTYYQQYLLLKRASLKKNPPQNKSLKTAKKNFQNENNAEESTAETIFPTTKLIITAVCGLLGTGIQRRGKKGKVSNLDGEVRPVSKWRSLIQIEVRFSLFSKK</sequence>
<keyword evidence="2" id="KW-1185">Reference proteome</keyword>
<reference evidence="1 2" key="1">
    <citation type="submission" date="2021-06" db="EMBL/GenBank/DDBJ databases">
        <title>Caerostris extrusa draft genome.</title>
        <authorList>
            <person name="Kono N."/>
            <person name="Arakawa K."/>
        </authorList>
    </citation>
    <scope>NUCLEOTIDE SEQUENCE [LARGE SCALE GENOMIC DNA]</scope>
</reference>
<accession>A0AAV4Y0I0</accession>
<comment type="caution">
    <text evidence="1">The sequence shown here is derived from an EMBL/GenBank/DDBJ whole genome shotgun (WGS) entry which is preliminary data.</text>
</comment>
<evidence type="ECO:0000313" key="1">
    <source>
        <dbReference type="EMBL" id="GIZ00029.1"/>
    </source>
</evidence>